<dbReference type="Proteomes" id="UP000765509">
    <property type="component" value="Unassembled WGS sequence"/>
</dbReference>
<feature type="compositionally biased region" description="Polar residues" evidence="1">
    <location>
        <begin position="63"/>
        <end position="74"/>
    </location>
</feature>
<keyword evidence="2" id="KW-0472">Membrane</keyword>
<feature type="region of interest" description="Disordered" evidence="1">
    <location>
        <begin position="1"/>
        <end position="21"/>
    </location>
</feature>
<feature type="transmembrane region" description="Helical" evidence="2">
    <location>
        <begin position="248"/>
        <end position="270"/>
    </location>
</feature>
<keyword evidence="2" id="KW-1133">Transmembrane helix</keyword>
<reference evidence="3" key="1">
    <citation type="submission" date="2021-03" db="EMBL/GenBank/DDBJ databases">
        <title>Draft genome sequence of rust myrtle Austropuccinia psidii MF-1, a brazilian biotype.</title>
        <authorList>
            <person name="Quecine M.C."/>
            <person name="Pachon D.M.R."/>
            <person name="Bonatelli M.L."/>
            <person name="Correr F.H."/>
            <person name="Franceschini L.M."/>
            <person name="Leite T.F."/>
            <person name="Margarido G.R.A."/>
            <person name="Almeida C.A."/>
            <person name="Ferrarezi J.A."/>
            <person name="Labate C.A."/>
        </authorList>
    </citation>
    <scope>NUCLEOTIDE SEQUENCE</scope>
    <source>
        <strain evidence="3">MF-1</strain>
    </source>
</reference>
<evidence type="ECO:0000313" key="4">
    <source>
        <dbReference type="Proteomes" id="UP000765509"/>
    </source>
</evidence>
<comment type="caution">
    <text evidence="3">The sequence shown here is derived from an EMBL/GenBank/DDBJ whole genome shotgun (WGS) entry which is preliminary data.</text>
</comment>
<protein>
    <submittedName>
        <fullName evidence="3">Uncharacterized protein</fullName>
    </submittedName>
</protein>
<proteinExistence type="predicted"/>
<dbReference type="AlphaFoldDB" id="A0A9Q3I6W1"/>
<feature type="compositionally biased region" description="Pro residues" evidence="1">
    <location>
        <begin position="1"/>
        <end position="12"/>
    </location>
</feature>
<dbReference type="EMBL" id="AVOT02034030">
    <property type="protein sequence ID" value="MBW0528039.1"/>
    <property type="molecule type" value="Genomic_DNA"/>
</dbReference>
<sequence length="273" mass="30806">MGPKPQLDPPEPILATNPLEPNLAKNALDTKMAIEPIGPIFGHGPPWTIIPATRGPRTRTKFHNSNSRSQNPTPISKEDSSTHQSGNPWQQSEDHSRIPITWPCRSWVALSFRIILREFPEVIQSLNQFSRHHIFQYSLDNSIGPYRRQSINLYVLGPIGTVQSSTVGIQSHSSIPRWPELYWPNSDNTASDPPSRISLSVFHIYWPPFSTWALFPQSINILDLLLSLFSFTLLKLILIILSQSFSTFSLFFLACQWILVVISFTNSISFSGG</sequence>
<evidence type="ECO:0000256" key="1">
    <source>
        <dbReference type="SAM" id="MobiDB-lite"/>
    </source>
</evidence>
<evidence type="ECO:0000313" key="3">
    <source>
        <dbReference type="EMBL" id="MBW0528039.1"/>
    </source>
</evidence>
<feature type="region of interest" description="Disordered" evidence="1">
    <location>
        <begin position="45"/>
        <end position="95"/>
    </location>
</feature>
<accession>A0A9Q3I6W1</accession>
<evidence type="ECO:0000256" key="2">
    <source>
        <dbReference type="SAM" id="Phobius"/>
    </source>
</evidence>
<keyword evidence="2" id="KW-0812">Transmembrane</keyword>
<feature type="transmembrane region" description="Helical" evidence="2">
    <location>
        <begin position="224"/>
        <end position="241"/>
    </location>
</feature>
<feature type="compositionally biased region" description="Polar residues" evidence="1">
    <location>
        <begin position="82"/>
        <end position="91"/>
    </location>
</feature>
<name>A0A9Q3I6W1_9BASI</name>
<gene>
    <name evidence="3" type="ORF">O181_067754</name>
</gene>
<keyword evidence="4" id="KW-1185">Reference proteome</keyword>
<organism evidence="3 4">
    <name type="scientific">Austropuccinia psidii MF-1</name>
    <dbReference type="NCBI Taxonomy" id="1389203"/>
    <lineage>
        <taxon>Eukaryota</taxon>
        <taxon>Fungi</taxon>
        <taxon>Dikarya</taxon>
        <taxon>Basidiomycota</taxon>
        <taxon>Pucciniomycotina</taxon>
        <taxon>Pucciniomycetes</taxon>
        <taxon>Pucciniales</taxon>
        <taxon>Sphaerophragmiaceae</taxon>
        <taxon>Austropuccinia</taxon>
    </lineage>
</organism>